<dbReference type="GO" id="GO:0006062">
    <property type="term" value="P:sorbitol catabolic process"/>
    <property type="evidence" value="ECO:0007669"/>
    <property type="project" value="TreeGrafter"/>
</dbReference>
<evidence type="ECO:0000259" key="7">
    <source>
        <dbReference type="Pfam" id="PF00107"/>
    </source>
</evidence>
<dbReference type="PANTHER" id="PTHR43161:SF25">
    <property type="entry name" value="ALCOHOL DEHYDROGENASE, PUTATIVE (AFU_ORTHOLOGUE AFUA_1G14390)-RELATED"/>
    <property type="match status" value="1"/>
</dbReference>
<dbReference type="InterPro" id="IPR045306">
    <property type="entry name" value="SDH-like"/>
</dbReference>
<evidence type="ECO:0000313" key="9">
    <source>
        <dbReference type="EMBL" id="PSK60380.1"/>
    </source>
</evidence>
<dbReference type="InterPro" id="IPR013149">
    <property type="entry name" value="ADH-like_C"/>
</dbReference>
<reference evidence="9 10" key="1">
    <citation type="submission" date="2017-05" db="EMBL/GenBank/DDBJ databases">
        <title>Draft genome sequence of Elsinoe australis.</title>
        <authorList>
            <person name="Cheng Q."/>
        </authorList>
    </citation>
    <scope>NUCLEOTIDE SEQUENCE [LARGE SCALE GENOMIC DNA]</scope>
    <source>
        <strain evidence="9 10">NL1</strain>
    </source>
</reference>
<feature type="domain" description="Alcohol dehydrogenase-like C-terminal" evidence="7">
    <location>
        <begin position="190"/>
        <end position="331"/>
    </location>
</feature>
<dbReference type="Pfam" id="PF00107">
    <property type="entry name" value="ADH_zinc_N"/>
    <property type="match status" value="1"/>
</dbReference>
<dbReference type="SUPFAM" id="SSF51735">
    <property type="entry name" value="NAD(P)-binding Rossmann-fold domains"/>
    <property type="match status" value="1"/>
</dbReference>
<name>A0A2P8AIT3_9PEZI</name>
<dbReference type="InterPro" id="IPR011032">
    <property type="entry name" value="GroES-like_sf"/>
</dbReference>
<dbReference type="Pfam" id="PF08240">
    <property type="entry name" value="ADH_N"/>
    <property type="match status" value="1"/>
</dbReference>
<evidence type="ECO:0000256" key="1">
    <source>
        <dbReference type="ARBA" id="ARBA00001947"/>
    </source>
</evidence>
<dbReference type="SUPFAM" id="SSF50129">
    <property type="entry name" value="GroES-like"/>
    <property type="match status" value="1"/>
</dbReference>
<evidence type="ECO:0000256" key="5">
    <source>
        <dbReference type="ARBA" id="ARBA00023002"/>
    </source>
</evidence>
<evidence type="ECO:0008006" key="11">
    <source>
        <dbReference type="Google" id="ProtNLM"/>
    </source>
</evidence>
<dbReference type="InterPro" id="IPR036291">
    <property type="entry name" value="NAD(P)-bd_dom_sf"/>
</dbReference>
<organism evidence="9 10">
    <name type="scientific">Elsinoe australis</name>
    <dbReference type="NCBI Taxonomy" id="40998"/>
    <lineage>
        <taxon>Eukaryota</taxon>
        <taxon>Fungi</taxon>
        <taxon>Dikarya</taxon>
        <taxon>Ascomycota</taxon>
        <taxon>Pezizomycotina</taxon>
        <taxon>Dothideomycetes</taxon>
        <taxon>Dothideomycetidae</taxon>
        <taxon>Myriangiales</taxon>
        <taxon>Elsinoaceae</taxon>
        <taxon>Elsinoe</taxon>
    </lineage>
</organism>
<dbReference type="EMBL" id="NHZQ01000003">
    <property type="protein sequence ID" value="PSK60380.1"/>
    <property type="molecule type" value="Genomic_DNA"/>
</dbReference>
<evidence type="ECO:0000259" key="8">
    <source>
        <dbReference type="Pfam" id="PF08240"/>
    </source>
</evidence>
<evidence type="ECO:0000256" key="3">
    <source>
        <dbReference type="ARBA" id="ARBA00022723"/>
    </source>
</evidence>
<accession>A0A2P8AIT3</accession>
<dbReference type="OrthoDB" id="5363962at2759"/>
<keyword evidence="4" id="KW-0862">Zinc</keyword>
<comment type="similarity">
    <text evidence="2">Belongs to the zinc-containing alcohol dehydrogenase family.</text>
</comment>
<dbReference type="InterPro" id="IPR013154">
    <property type="entry name" value="ADH-like_N"/>
</dbReference>
<dbReference type="PANTHER" id="PTHR43161">
    <property type="entry name" value="SORBITOL DEHYDROGENASE"/>
    <property type="match status" value="1"/>
</dbReference>
<dbReference type="Proteomes" id="UP000243723">
    <property type="component" value="Unassembled WGS sequence"/>
</dbReference>
<evidence type="ECO:0000313" key="10">
    <source>
        <dbReference type="Proteomes" id="UP000243723"/>
    </source>
</evidence>
<comment type="caution">
    <text evidence="9">The sequence shown here is derived from an EMBL/GenBank/DDBJ whole genome shotgun (WGS) entry which is preliminary data.</text>
</comment>
<sequence>MSEVQVQASVLHGAKDLRLESRTLPTPAQNEVQIAVHSTGLCGSDLHYYSHNRNGDILVREPLTLGHESSGIVVSSPPSSKLQPGDRVALEVGIPCSSCDFCASSRYNICPDLRFRSSAKSFPHFQGTLQGRINHPEAYCHKLPENLSMAEGALLEPLGVALHAWRRSGLDKLEKGQLQKAEVVVFGAGAVGCLCAGVARMKGAGKVVVADIDAGRVGFAVEKGFADAGVTLPMKRGKDVDENLAIAKETAEKVKSEGGVEDVVTTFECTGVQACVQAGIYATSPGGKVMLVGMGNPIQTLALSAAALREVDLVGVFRYANTYPESIELVSRKAKGDPDFASLVTHTVTGLNSVVSGFELAGKTKDESGKLVMKVVIETPEGQTNGTE</sequence>
<evidence type="ECO:0000256" key="6">
    <source>
        <dbReference type="ARBA" id="ARBA00023027"/>
    </source>
</evidence>
<keyword evidence="5" id="KW-0560">Oxidoreductase</keyword>
<comment type="cofactor">
    <cofactor evidence="1">
        <name>Zn(2+)</name>
        <dbReference type="ChEBI" id="CHEBI:29105"/>
    </cofactor>
</comment>
<evidence type="ECO:0000256" key="4">
    <source>
        <dbReference type="ARBA" id="ARBA00022833"/>
    </source>
</evidence>
<dbReference type="CDD" id="cd05285">
    <property type="entry name" value="sorbitol_DH"/>
    <property type="match status" value="1"/>
</dbReference>
<keyword evidence="6" id="KW-0520">NAD</keyword>
<dbReference type="Gene3D" id="3.40.50.720">
    <property type="entry name" value="NAD(P)-binding Rossmann-like Domain"/>
    <property type="match status" value="1"/>
</dbReference>
<protein>
    <recommendedName>
        <fullName evidence="11">Enoyl reductase (ER) domain-containing protein</fullName>
    </recommendedName>
</protein>
<dbReference type="AlphaFoldDB" id="A0A2P8AIT3"/>
<dbReference type="Gene3D" id="3.90.180.10">
    <property type="entry name" value="Medium-chain alcohol dehydrogenases, catalytic domain"/>
    <property type="match status" value="1"/>
</dbReference>
<evidence type="ECO:0000256" key="2">
    <source>
        <dbReference type="ARBA" id="ARBA00008072"/>
    </source>
</evidence>
<keyword evidence="10" id="KW-1185">Reference proteome</keyword>
<feature type="domain" description="Alcohol dehydrogenase-like N-terminal" evidence="8">
    <location>
        <begin position="29"/>
        <end position="145"/>
    </location>
</feature>
<dbReference type="GO" id="GO:0003939">
    <property type="term" value="F:L-iditol 2-dehydrogenase (NAD+) activity"/>
    <property type="evidence" value="ECO:0007669"/>
    <property type="project" value="TreeGrafter"/>
</dbReference>
<proteinExistence type="inferred from homology"/>
<dbReference type="STRING" id="40998.A0A2P8AIT3"/>
<dbReference type="GO" id="GO:0046872">
    <property type="term" value="F:metal ion binding"/>
    <property type="evidence" value="ECO:0007669"/>
    <property type="project" value="UniProtKB-KW"/>
</dbReference>
<keyword evidence="3" id="KW-0479">Metal-binding</keyword>
<gene>
    <name evidence="9" type="ORF">B9Z65_530</name>
</gene>